<sequence>MFNKQDFKNIVVCFDDFERLSPSIKLEEVLGLIAELKEQKECKVVMILNEGELGG</sequence>
<dbReference type="AlphaFoldDB" id="A0A1H6KUE2"/>
<accession>A0A1H6KUE2</accession>
<dbReference type="Proteomes" id="UP000198559">
    <property type="component" value="Unassembled WGS sequence"/>
</dbReference>
<dbReference type="EMBL" id="CVUD02000130">
    <property type="protein sequence ID" value="SEH77542.1"/>
    <property type="molecule type" value="Genomic_DNA"/>
</dbReference>
<proteinExistence type="predicted"/>
<evidence type="ECO:0000313" key="1">
    <source>
        <dbReference type="EMBL" id="SEH77542.1"/>
    </source>
</evidence>
<gene>
    <name evidence="1" type="ORF">BAZSYMB_SCAFFOLD00065_9</name>
</gene>
<protein>
    <submittedName>
        <fullName evidence="1">Uncharacterized protein</fullName>
    </submittedName>
</protein>
<evidence type="ECO:0000313" key="2">
    <source>
        <dbReference type="Proteomes" id="UP000198559"/>
    </source>
</evidence>
<reference evidence="2" key="1">
    <citation type="submission" date="2016-06" db="EMBL/GenBank/DDBJ databases">
        <authorList>
            <person name="Petersen J."/>
            <person name="Sayavedra L."/>
        </authorList>
    </citation>
    <scope>NUCLEOTIDE SEQUENCE [LARGE SCALE GENOMIC DNA]</scope>
    <source>
        <strain evidence="2">BazSymB</strain>
    </source>
</reference>
<organism evidence="1 2">
    <name type="scientific">Bathymodiolus azoricus thioautotrophic gill symbiont</name>
    <dbReference type="NCBI Taxonomy" id="235205"/>
    <lineage>
        <taxon>Bacteria</taxon>
        <taxon>Pseudomonadati</taxon>
        <taxon>Pseudomonadota</taxon>
        <taxon>Gammaproteobacteria</taxon>
        <taxon>sulfur-oxidizing symbionts</taxon>
    </lineage>
</organism>
<name>A0A1H6KUE2_9GAMM</name>